<dbReference type="InterPro" id="IPR000064">
    <property type="entry name" value="NLP_P60_dom"/>
</dbReference>
<dbReference type="InterPro" id="IPR038765">
    <property type="entry name" value="Papain-like_cys_pep_sf"/>
</dbReference>
<evidence type="ECO:0000256" key="5">
    <source>
        <dbReference type="ARBA" id="ARBA00022807"/>
    </source>
</evidence>
<evidence type="ECO:0000256" key="7">
    <source>
        <dbReference type="SAM" id="SignalP"/>
    </source>
</evidence>
<feature type="chain" id="PRO_5015704732" description="NlpC/P60 domain-containing protein" evidence="7">
    <location>
        <begin position="18"/>
        <end position="245"/>
    </location>
</feature>
<dbReference type="Pfam" id="PF00877">
    <property type="entry name" value="NLPC_P60"/>
    <property type="match status" value="1"/>
</dbReference>
<keyword evidence="4" id="KW-0378">Hydrolase</keyword>
<feature type="domain" description="NlpC/P60" evidence="8">
    <location>
        <begin position="120"/>
        <end position="243"/>
    </location>
</feature>
<dbReference type="OrthoDB" id="9807055at2"/>
<dbReference type="GO" id="GO:0008234">
    <property type="term" value="F:cysteine-type peptidase activity"/>
    <property type="evidence" value="ECO:0007669"/>
    <property type="project" value="UniProtKB-KW"/>
</dbReference>
<keyword evidence="10" id="KW-1185">Reference proteome</keyword>
<comment type="caution">
    <text evidence="9">The sequence shown here is derived from an EMBL/GenBank/DDBJ whole genome shotgun (WGS) entry which is preliminary data.</text>
</comment>
<evidence type="ECO:0000256" key="1">
    <source>
        <dbReference type="ARBA" id="ARBA00007074"/>
    </source>
</evidence>
<dbReference type="GO" id="GO:0006508">
    <property type="term" value="P:proteolysis"/>
    <property type="evidence" value="ECO:0007669"/>
    <property type="project" value="UniProtKB-KW"/>
</dbReference>
<feature type="region of interest" description="Disordered" evidence="6">
    <location>
        <begin position="80"/>
        <end position="105"/>
    </location>
</feature>
<evidence type="ECO:0000259" key="8">
    <source>
        <dbReference type="PROSITE" id="PS51935"/>
    </source>
</evidence>
<accession>A0A2S7T1J5</accession>
<evidence type="ECO:0000256" key="2">
    <source>
        <dbReference type="ARBA" id="ARBA00022670"/>
    </source>
</evidence>
<dbReference type="PANTHER" id="PTHR47360:SF1">
    <property type="entry name" value="ENDOPEPTIDASE NLPC-RELATED"/>
    <property type="match status" value="1"/>
</dbReference>
<dbReference type="PROSITE" id="PS51935">
    <property type="entry name" value="NLPC_P60"/>
    <property type="match status" value="1"/>
</dbReference>
<feature type="signal peptide" evidence="7">
    <location>
        <begin position="1"/>
        <end position="17"/>
    </location>
</feature>
<dbReference type="PROSITE" id="PS51257">
    <property type="entry name" value="PROKAR_LIPOPROTEIN"/>
    <property type="match status" value="1"/>
</dbReference>
<dbReference type="InterPro" id="IPR052062">
    <property type="entry name" value="Murein_DD/LD_carboxypeptidase"/>
</dbReference>
<keyword evidence="2" id="KW-0645">Protease</keyword>
<protein>
    <recommendedName>
        <fullName evidence="8">NlpC/P60 domain-containing protein</fullName>
    </recommendedName>
</protein>
<dbReference type="PANTHER" id="PTHR47360">
    <property type="entry name" value="MUREIN DD-ENDOPEPTIDASE MEPS/MUREIN LD-CARBOXYPEPTIDASE"/>
    <property type="match status" value="1"/>
</dbReference>
<sequence length="245" mass="27793">MRIYIQLISFVSLLVFASCHTTQKATAHRSRQPRFIDDIYMDGHNKNCTTTECIDKSVKYPDQKYTAKRKIAKPVVANTGKAPAAGNTKLKSKSETGNRAGENSPLTEKYAGMMGVSNKDIDNYSLFKFIDSWYGVDYRMGGTDKDGIDCSGFVQKLYMEVFGLDLVRTSYEQFSNCEHLRKADEAHEGDLVFFKTRGRRISHVGVYLMNDYFVHASTTQGIMISSLKEEYWHRHFAGVGRISKS</sequence>
<reference evidence="9 10" key="1">
    <citation type="submission" date="2018-01" db="EMBL/GenBank/DDBJ databases">
        <title>A novel member of the phylum Bacteroidetes isolated from glacier ice.</title>
        <authorList>
            <person name="Liu Q."/>
            <person name="Xin Y.-H."/>
        </authorList>
    </citation>
    <scope>NUCLEOTIDE SEQUENCE [LARGE SCALE GENOMIC DNA]</scope>
    <source>
        <strain evidence="9 10">RB1R16</strain>
    </source>
</reference>
<evidence type="ECO:0000256" key="3">
    <source>
        <dbReference type="ARBA" id="ARBA00022729"/>
    </source>
</evidence>
<dbReference type="SUPFAM" id="SSF54001">
    <property type="entry name" value="Cysteine proteinases"/>
    <property type="match status" value="1"/>
</dbReference>
<proteinExistence type="inferred from homology"/>
<name>A0A2S7T1J5_9BACT</name>
<evidence type="ECO:0000256" key="4">
    <source>
        <dbReference type="ARBA" id="ARBA00022801"/>
    </source>
</evidence>
<dbReference type="RefSeq" id="WP_105037954.1">
    <property type="nucleotide sequence ID" value="NZ_PPSL01000001.1"/>
</dbReference>
<keyword evidence="3 7" id="KW-0732">Signal</keyword>
<dbReference type="EMBL" id="PPSL01000001">
    <property type="protein sequence ID" value="PQJ13070.1"/>
    <property type="molecule type" value="Genomic_DNA"/>
</dbReference>
<dbReference type="AlphaFoldDB" id="A0A2S7T1J5"/>
<evidence type="ECO:0000256" key="6">
    <source>
        <dbReference type="SAM" id="MobiDB-lite"/>
    </source>
</evidence>
<keyword evidence="5" id="KW-0788">Thiol protease</keyword>
<comment type="similarity">
    <text evidence="1">Belongs to the peptidase C40 family.</text>
</comment>
<organism evidence="9 10">
    <name type="scientific">Flavipsychrobacter stenotrophus</name>
    <dbReference type="NCBI Taxonomy" id="2077091"/>
    <lineage>
        <taxon>Bacteria</taxon>
        <taxon>Pseudomonadati</taxon>
        <taxon>Bacteroidota</taxon>
        <taxon>Chitinophagia</taxon>
        <taxon>Chitinophagales</taxon>
        <taxon>Chitinophagaceae</taxon>
        <taxon>Flavipsychrobacter</taxon>
    </lineage>
</organism>
<evidence type="ECO:0000313" key="10">
    <source>
        <dbReference type="Proteomes" id="UP000239872"/>
    </source>
</evidence>
<dbReference type="Proteomes" id="UP000239872">
    <property type="component" value="Unassembled WGS sequence"/>
</dbReference>
<gene>
    <name evidence="9" type="ORF">CJD36_004820</name>
</gene>
<dbReference type="Gene3D" id="3.90.1720.10">
    <property type="entry name" value="endopeptidase domain like (from Nostoc punctiforme)"/>
    <property type="match status" value="1"/>
</dbReference>
<evidence type="ECO:0000313" key="9">
    <source>
        <dbReference type="EMBL" id="PQJ13070.1"/>
    </source>
</evidence>